<name>A0A9P7G9G6_9AGAR</name>
<accession>A0A9P7G9G6</accession>
<comment type="caution">
    <text evidence="1">The sequence shown here is derived from an EMBL/GenBank/DDBJ whole genome shotgun (WGS) entry which is preliminary data.</text>
</comment>
<proteinExistence type="predicted"/>
<dbReference type="AlphaFoldDB" id="A0A9P7G9G6"/>
<protein>
    <submittedName>
        <fullName evidence="1">Uncharacterized protein</fullName>
    </submittedName>
</protein>
<gene>
    <name evidence="1" type="ORF">H0H81_008525</name>
</gene>
<organism evidence="1 2">
    <name type="scientific">Sphagnurus paluster</name>
    <dbReference type="NCBI Taxonomy" id="117069"/>
    <lineage>
        <taxon>Eukaryota</taxon>
        <taxon>Fungi</taxon>
        <taxon>Dikarya</taxon>
        <taxon>Basidiomycota</taxon>
        <taxon>Agaricomycotina</taxon>
        <taxon>Agaricomycetes</taxon>
        <taxon>Agaricomycetidae</taxon>
        <taxon>Agaricales</taxon>
        <taxon>Tricholomatineae</taxon>
        <taxon>Lyophyllaceae</taxon>
        <taxon>Sphagnurus</taxon>
    </lineage>
</organism>
<reference evidence="1" key="2">
    <citation type="submission" date="2021-10" db="EMBL/GenBank/DDBJ databases">
        <title>Phylogenomics reveals ancestral predisposition of the termite-cultivated fungus Termitomyces towards a domesticated lifestyle.</title>
        <authorList>
            <person name="Auxier B."/>
            <person name="Grum-Grzhimaylo A."/>
            <person name="Cardenas M.E."/>
            <person name="Lodge J.D."/>
            <person name="Laessoe T."/>
            <person name="Pedersen O."/>
            <person name="Smith M.E."/>
            <person name="Kuyper T.W."/>
            <person name="Franco-Molano E.A."/>
            <person name="Baroni T.J."/>
            <person name="Aanen D.K."/>
        </authorList>
    </citation>
    <scope>NUCLEOTIDE SEQUENCE</scope>
    <source>
        <strain evidence="1">D49</strain>
    </source>
</reference>
<evidence type="ECO:0000313" key="1">
    <source>
        <dbReference type="EMBL" id="KAG5646329.1"/>
    </source>
</evidence>
<dbReference type="Proteomes" id="UP000717328">
    <property type="component" value="Unassembled WGS sequence"/>
</dbReference>
<dbReference type="OrthoDB" id="2790258at2759"/>
<dbReference type="EMBL" id="JABCKI010002374">
    <property type="protein sequence ID" value="KAG5646329.1"/>
    <property type="molecule type" value="Genomic_DNA"/>
</dbReference>
<sequence length="171" mass="19851">SGQRINHFEDTIKLGNEKKWFKDGDKVVRVREVQLLRDVRTRDSVFLIGYRFLELRLPLDRFISVTRELEHLKMTPAEWSRLEDIVFVLGLPHAVQITLNAEKTPTLGSVIPQFELFMTLLEELGKATPSLKEITDVGILWATKYYSRMDNSRAYAVAIALTLHEYDIQFV</sequence>
<feature type="non-terminal residue" evidence="1">
    <location>
        <position position="171"/>
    </location>
</feature>
<keyword evidence="2" id="KW-1185">Reference proteome</keyword>
<evidence type="ECO:0000313" key="2">
    <source>
        <dbReference type="Proteomes" id="UP000717328"/>
    </source>
</evidence>
<reference evidence="1" key="1">
    <citation type="submission" date="2021-02" db="EMBL/GenBank/DDBJ databases">
        <authorList>
            <person name="Nieuwenhuis M."/>
            <person name="Van De Peppel L.J.J."/>
        </authorList>
    </citation>
    <scope>NUCLEOTIDE SEQUENCE</scope>
    <source>
        <strain evidence="1">D49</strain>
    </source>
</reference>